<reference evidence="4 5" key="1">
    <citation type="submission" date="2020-07" db="EMBL/GenBank/DDBJ databases">
        <title>Sequencing the genomes of 1000 actinobacteria strains.</title>
        <authorList>
            <person name="Klenk H.-P."/>
        </authorList>
    </citation>
    <scope>NUCLEOTIDE SEQUENCE [LARGE SCALE GENOMIC DNA]</scope>
    <source>
        <strain evidence="4 5">DSM 18248</strain>
    </source>
</reference>
<dbReference type="InterPro" id="IPR022300">
    <property type="entry name" value="PPK2-rel_1"/>
</dbReference>
<sequence length="286" mass="32926">MIQHHLRVPPGPVDLGEWATDATPGFDGDKEEGKAALEEVGQELSELQERLFAEGRVADDVEEREGRGVLLVLQGMDTSGKGGVVRHTVGLVDPQGVDITAFKKPTEEELGHHFLWRIRKALPGRGRIGVFDRSHYEDVLIARVRELAEPDVIEQRYDEINEFEAEVLGSGVRVLKVMLHVSPETQKERLLERLDRHDKHWKFNPGDIDERQRWGDYQRAYEVALERTNTEVAPWHVVPADRKWYRNLAVAMLLRQTLQTMAPTWPRVDLDVEEQRRRLEEEDPLS</sequence>
<evidence type="ECO:0000313" key="5">
    <source>
        <dbReference type="Proteomes" id="UP000537326"/>
    </source>
</evidence>
<dbReference type="Proteomes" id="UP000537326">
    <property type="component" value="Unassembled WGS sequence"/>
</dbReference>
<evidence type="ECO:0000259" key="3">
    <source>
        <dbReference type="Pfam" id="PF03976"/>
    </source>
</evidence>
<evidence type="ECO:0000256" key="2">
    <source>
        <dbReference type="ARBA" id="ARBA00022777"/>
    </source>
</evidence>
<dbReference type="GO" id="GO:0008976">
    <property type="term" value="F:polyphosphate kinase activity"/>
    <property type="evidence" value="ECO:0007669"/>
    <property type="project" value="InterPro"/>
</dbReference>
<comment type="caution">
    <text evidence="4">The sequence shown here is derived from an EMBL/GenBank/DDBJ whole genome shotgun (WGS) entry which is preliminary data.</text>
</comment>
<proteinExistence type="predicted"/>
<gene>
    <name evidence="4" type="ORF">BKA05_001449</name>
</gene>
<evidence type="ECO:0000256" key="1">
    <source>
        <dbReference type="ARBA" id="ARBA00022679"/>
    </source>
</evidence>
<evidence type="ECO:0000313" key="4">
    <source>
        <dbReference type="EMBL" id="NYI09934.1"/>
    </source>
</evidence>
<dbReference type="PANTHER" id="PTHR34383">
    <property type="entry name" value="POLYPHOSPHATE:AMP PHOSPHOTRANSFERASE-RELATED"/>
    <property type="match status" value="1"/>
</dbReference>
<keyword evidence="1 4" id="KW-0808">Transferase</keyword>
<dbReference type="RefSeq" id="WP_179530844.1">
    <property type="nucleotide sequence ID" value="NZ_BAAAPP010000004.1"/>
</dbReference>
<dbReference type="Pfam" id="PF03976">
    <property type="entry name" value="PPK2"/>
    <property type="match status" value="1"/>
</dbReference>
<dbReference type="InterPro" id="IPR027417">
    <property type="entry name" value="P-loop_NTPase"/>
</dbReference>
<protein>
    <submittedName>
        <fullName evidence="4">PPK2 family polyphosphate:nucleotide phosphotransferase</fullName>
    </submittedName>
</protein>
<dbReference type="PANTHER" id="PTHR34383:SF3">
    <property type="entry name" value="POLYPHOSPHATE:AMP PHOSPHOTRANSFERASE"/>
    <property type="match status" value="1"/>
</dbReference>
<accession>A0A7Y9YF64</accession>
<dbReference type="PIRSF" id="PIRSF028756">
    <property type="entry name" value="PPK2_prd"/>
    <property type="match status" value="1"/>
</dbReference>
<dbReference type="InterPro" id="IPR016898">
    <property type="entry name" value="Polyphosphate_phosphotransfera"/>
</dbReference>
<keyword evidence="5" id="KW-1185">Reference proteome</keyword>
<dbReference type="GO" id="GO:0006797">
    <property type="term" value="P:polyphosphate metabolic process"/>
    <property type="evidence" value="ECO:0007669"/>
    <property type="project" value="InterPro"/>
</dbReference>
<dbReference type="SUPFAM" id="SSF52540">
    <property type="entry name" value="P-loop containing nucleoside triphosphate hydrolases"/>
    <property type="match status" value="1"/>
</dbReference>
<dbReference type="EMBL" id="JACBZI010000001">
    <property type="protein sequence ID" value="NYI09934.1"/>
    <property type="molecule type" value="Genomic_DNA"/>
</dbReference>
<dbReference type="NCBIfam" id="TIGR03709">
    <property type="entry name" value="PPK2_rel_1"/>
    <property type="match status" value="1"/>
</dbReference>
<organism evidence="4 5">
    <name type="scientific">Nocardioides marinus</name>
    <dbReference type="NCBI Taxonomy" id="374514"/>
    <lineage>
        <taxon>Bacteria</taxon>
        <taxon>Bacillati</taxon>
        <taxon>Actinomycetota</taxon>
        <taxon>Actinomycetes</taxon>
        <taxon>Propionibacteriales</taxon>
        <taxon>Nocardioidaceae</taxon>
        <taxon>Nocardioides</taxon>
    </lineage>
</organism>
<feature type="domain" description="Polyphosphate kinase-2-related" evidence="3">
    <location>
        <begin position="31"/>
        <end position="261"/>
    </location>
</feature>
<dbReference type="AlphaFoldDB" id="A0A7Y9YF64"/>
<dbReference type="InterPro" id="IPR022488">
    <property type="entry name" value="PPK2-related"/>
</dbReference>
<dbReference type="Gene3D" id="3.40.50.300">
    <property type="entry name" value="P-loop containing nucleotide triphosphate hydrolases"/>
    <property type="match status" value="1"/>
</dbReference>
<name>A0A7Y9YF64_9ACTN</name>
<keyword evidence="2" id="KW-0418">Kinase</keyword>